<dbReference type="AlphaFoldDB" id="A0AAD8E3V0"/>
<gene>
    <name evidence="1" type="ORF">L9F63_006879</name>
</gene>
<comment type="caution">
    <text evidence="1">The sequence shown here is derived from an EMBL/GenBank/DDBJ whole genome shotgun (WGS) entry which is preliminary data.</text>
</comment>
<dbReference type="EMBL" id="JASPKZ010009802">
    <property type="protein sequence ID" value="KAJ9576280.1"/>
    <property type="molecule type" value="Genomic_DNA"/>
</dbReference>
<accession>A0AAD8E3V0</accession>
<evidence type="ECO:0000313" key="2">
    <source>
        <dbReference type="Proteomes" id="UP001233999"/>
    </source>
</evidence>
<name>A0AAD8E3V0_DIPPU</name>
<reference evidence="1" key="2">
    <citation type="submission" date="2023-05" db="EMBL/GenBank/DDBJ databases">
        <authorList>
            <person name="Fouks B."/>
        </authorList>
    </citation>
    <scope>NUCLEOTIDE SEQUENCE</scope>
    <source>
        <strain evidence="1">Stay&amp;Tobe</strain>
        <tissue evidence="1">Testes</tissue>
    </source>
</reference>
<dbReference type="Proteomes" id="UP001233999">
    <property type="component" value="Unassembled WGS sequence"/>
</dbReference>
<protein>
    <submittedName>
        <fullName evidence="1">Uncharacterized protein</fullName>
    </submittedName>
</protein>
<feature type="non-terminal residue" evidence="1">
    <location>
        <position position="55"/>
    </location>
</feature>
<sequence length="55" mass="6158">SPFGWSITICGQLIAYLHNSSRWTARNFFMGLKRQTSDATVQLLVCIVSRLEALG</sequence>
<evidence type="ECO:0000313" key="1">
    <source>
        <dbReference type="EMBL" id="KAJ9576280.1"/>
    </source>
</evidence>
<keyword evidence="2" id="KW-1185">Reference proteome</keyword>
<proteinExistence type="predicted"/>
<organism evidence="1 2">
    <name type="scientific">Diploptera punctata</name>
    <name type="common">Pacific beetle cockroach</name>
    <dbReference type="NCBI Taxonomy" id="6984"/>
    <lineage>
        <taxon>Eukaryota</taxon>
        <taxon>Metazoa</taxon>
        <taxon>Ecdysozoa</taxon>
        <taxon>Arthropoda</taxon>
        <taxon>Hexapoda</taxon>
        <taxon>Insecta</taxon>
        <taxon>Pterygota</taxon>
        <taxon>Neoptera</taxon>
        <taxon>Polyneoptera</taxon>
        <taxon>Dictyoptera</taxon>
        <taxon>Blattodea</taxon>
        <taxon>Blaberoidea</taxon>
        <taxon>Blaberidae</taxon>
        <taxon>Diplopterinae</taxon>
        <taxon>Diploptera</taxon>
    </lineage>
</organism>
<feature type="non-terminal residue" evidence="1">
    <location>
        <position position="1"/>
    </location>
</feature>
<reference evidence="1" key="1">
    <citation type="journal article" date="2023" name="IScience">
        <title>Live-bearing cockroach genome reveals convergent evolutionary mechanisms linked to viviparity in insects and beyond.</title>
        <authorList>
            <person name="Fouks B."/>
            <person name="Harrison M.C."/>
            <person name="Mikhailova A.A."/>
            <person name="Marchal E."/>
            <person name="English S."/>
            <person name="Carruthers M."/>
            <person name="Jennings E.C."/>
            <person name="Chiamaka E.L."/>
            <person name="Frigard R.A."/>
            <person name="Pippel M."/>
            <person name="Attardo G.M."/>
            <person name="Benoit J.B."/>
            <person name="Bornberg-Bauer E."/>
            <person name="Tobe S.S."/>
        </authorList>
    </citation>
    <scope>NUCLEOTIDE SEQUENCE</scope>
    <source>
        <strain evidence="1">Stay&amp;Tobe</strain>
    </source>
</reference>